<feature type="transmembrane region" description="Helical" evidence="8">
    <location>
        <begin position="184"/>
        <end position="201"/>
    </location>
</feature>
<evidence type="ECO:0000313" key="10">
    <source>
        <dbReference type="Proteomes" id="UP000482960"/>
    </source>
</evidence>
<dbReference type="GO" id="GO:0022857">
    <property type="term" value="F:transmembrane transporter activity"/>
    <property type="evidence" value="ECO:0007669"/>
    <property type="project" value="InterPro"/>
</dbReference>
<evidence type="ECO:0000256" key="2">
    <source>
        <dbReference type="ARBA" id="ARBA00007935"/>
    </source>
</evidence>
<sequence length="346" mass="34706">MTATTGVRRRLRRRELTILAILGGSVLVLAAAGLCLGAYRLSVAEAMQALAGQGTTRDEFIVVQVRAPRLAAGVLAGAALAVSGGIFQTLLRNPLASPDIIGITAGASVAAVFAITVLAAGGVAVSGWAFAGAAIVAGGVYLLSWRGGFSRLGGVTGYRFVLVGIAAAFMANAVLGFLLTRGEIRQAQTAIAWMVGSLGGARWPEITVLAVLLAALLLVVAALQGALRLLQLGDETARGLGLPVERSRVALLTLAVALAAVATAVTGPIAFVAFVATPIARRLVRTGGPALLPAALVGAVVVTGADLVAQHALPGVKAPVGIVTGIVGGPYLLWLLATAGRTARGA</sequence>
<dbReference type="RefSeq" id="WP_173080723.1">
    <property type="nucleotide sequence ID" value="NZ_BAABJB010000001.1"/>
</dbReference>
<evidence type="ECO:0000313" key="9">
    <source>
        <dbReference type="EMBL" id="GFJ93876.1"/>
    </source>
</evidence>
<dbReference type="SUPFAM" id="SSF81345">
    <property type="entry name" value="ABC transporter involved in vitamin B12 uptake, BtuC"/>
    <property type="match status" value="1"/>
</dbReference>
<reference evidence="9 10" key="1">
    <citation type="submission" date="2020-03" db="EMBL/GenBank/DDBJ databases">
        <title>Whole genome shotgun sequence of Phytohabitans rumicis NBRC 108638.</title>
        <authorList>
            <person name="Komaki H."/>
            <person name="Tamura T."/>
        </authorList>
    </citation>
    <scope>NUCLEOTIDE SEQUENCE [LARGE SCALE GENOMIC DNA]</scope>
    <source>
        <strain evidence="9 10">NBRC 108638</strain>
    </source>
</reference>
<feature type="transmembrane region" description="Helical" evidence="8">
    <location>
        <begin position="100"/>
        <end position="121"/>
    </location>
</feature>
<feature type="transmembrane region" description="Helical" evidence="8">
    <location>
        <begin position="291"/>
        <end position="312"/>
    </location>
</feature>
<protein>
    <submittedName>
        <fullName evidence="9">Iron ABC transporter permease</fullName>
    </submittedName>
</protein>
<evidence type="ECO:0000256" key="7">
    <source>
        <dbReference type="ARBA" id="ARBA00023136"/>
    </source>
</evidence>
<dbReference type="PANTHER" id="PTHR30472:SF24">
    <property type="entry name" value="FERRIC ENTEROBACTIN TRANSPORT SYSTEM PERMEASE PROTEIN FEPG"/>
    <property type="match status" value="1"/>
</dbReference>
<feature type="transmembrane region" description="Helical" evidence="8">
    <location>
        <begin position="157"/>
        <end position="178"/>
    </location>
</feature>
<dbReference type="InterPro" id="IPR037294">
    <property type="entry name" value="ABC_BtuC-like"/>
</dbReference>
<comment type="caution">
    <text evidence="9">The sequence shown here is derived from an EMBL/GenBank/DDBJ whole genome shotgun (WGS) entry which is preliminary data.</text>
</comment>
<keyword evidence="5 8" id="KW-0812">Transmembrane</keyword>
<dbReference type="Pfam" id="PF01032">
    <property type="entry name" value="FecCD"/>
    <property type="match status" value="1"/>
</dbReference>
<reference evidence="9 10" key="2">
    <citation type="submission" date="2020-03" db="EMBL/GenBank/DDBJ databases">
        <authorList>
            <person name="Ichikawa N."/>
            <person name="Kimura A."/>
            <person name="Kitahashi Y."/>
            <person name="Uohara A."/>
        </authorList>
    </citation>
    <scope>NUCLEOTIDE SEQUENCE [LARGE SCALE GENOMIC DNA]</scope>
    <source>
        <strain evidence="9 10">NBRC 108638</strain>
    </source>
</reference>
<proteinExistence type="inferred from homology"/>
<gene>
    <name evidence="9" type="ORF">Prum_075180</name>
</gene>
<dbReference type="AlphaFoldDB" id="A0A6V8LIA6"/>
<dbReference type="InterPro" id="IPR000522">
    <property type="entry name" value="ABC_transptr_permease_BtuC"/>
</dbReference>
<evidence type="ECO:0000256" key="4">
    <source>
        <dbReference type="ARBA" id="ARBA00022475"/>
    </source>
</evidence>
<dbReference type="PANTHER" id="PTHR30472">
    <property type="entry name" value="FERRIC ENTEROBACTIN TRANSPORT SYSTEM PERMEASE PROTEIN"/>
    <property type="match status" value="1"/>
</dbReference>
<feature type="transmembrane region" description="Helical" evidence="8">
    <location>
        <begin position="16"/>
        <end position="39"/>
    </location>
</feature>
<dbReference type="Gene3D" id="1.10.3470.10">
    <property type="entry name" value="ABC transporter involved in vitamin B12 uptake, BtuC"/>
    <property type="match status" value="1"/>
</dbReference>
<evidence type="ECO:0000256" key="3">
    <source>
        <dbReference type="ARBA" id="ARBA00022448"/>
    </source>
</evidence>
<keyword evidence="7 8" id="KW-0472">Membrane</keyword>
<evidence type="ECO:0000256" key="6">
    <source>
        <dbReference type="ARBA" id="ARBA00022989"/>
    </source>
</evidence>
<dbReference type="Proteomes" id="UP000482960">
    <property type="component" value="Unassembled WGS sequence"/>
</dbReference>
<feature type="transmembrane region" description="Helical" evidence="8">
    <location>
        <begin position="127"/>
        <end position="145"/>
    </location>
</feature>
<dbReference type="GO" id="GO:0005886">
    <property type="term" value="C:plasma membrane"/>
    <property type="evidence" value="ECO:0007669"/>
    <property type="project" value="UniProtKB-SubCell"/>
</dbReference>
<feature type="transmembrane region" description="Helical" evidence="8">
    <location>
        <begin position="250"/>
        <end position="279"/>
    </location>
</feature>
<dbReference type="EMBL" id="BLPG01000001">
    <property type="protein sequence ID" value="GFJ93876.1"/>
    <property type="molecule type" value="Genomic_DNA"/>
</dbReference>
<keyword evidence="3" id="KW-0813">Transport</keyword>
<keyword evidence="6 8" id="KW-1133">Transmembrane helix</keyword>
<evidence type="ECO:0000256" key="8">
    <source>
        <dbReference type="SAM" id="Phobius"/>
    </source>
</evidence>
<dbReference type="CDD" id="cd06550">
    <property type="entry name" value="TM_ABC_iron-siderophores_like"/>
    <property type="match status" value="1"/>
</dbReference>
<comment type="subcellular location">
    <subcellularLocation>
        <location evidence="1">Cell membrane</location>
        <topology evidence="1">Multi-pass membrane protein</topology>
    </subcellularLocation>
</comment>
<organism evidence="9 10">
    <name type="scientific">Phytohabitans rumicis</name>
    <dbReference type="NCBI Taxonomy" id="1076125"/>
    <lineage>
        <taxon>Bacteria</taxon>
        <taxon>Bacillati</taxon>
        <taxon>Actinomycetota</taxon>
        <taxon>Actinomycetes</taxon>
        <taxon>Micromonosporales</taxon>
        <taxon>Micromonosporaceae</taxon>
    </lineage>
</organism>
<accession>A0A6V8LIA6</accession>
<feature type="transmembrane region" description="Helical" evidence="8">
    <location>
        <begin position="70"/>
        <end position="91"/>
    </location>
</feature>
<comment type="similarity">
    <text evidence="2">Belongs to the binding-protein-dependent transport system permease family. FecCD subfamily.</text>
</comment>
<evidence type="ECO:0000256" key="5">
    <source>
        <dbReference type="ARBA" id="ARBA00022692"/>
    </source>
</evidence>
<keyword evidence="4" id="KW-1003">Cell membrane</keyword>
<name>A0A6V8LIA6_9ACTN</name>
<evidence type="ECO:0000256" key="1">
    <source>
        <dbReference type="ARBA" id="ARBA00004651"/>
    </source>
</evidence>
<dbReference type="GO" id="GO:0033214">
    <property type="term" value="P:siderophore-iron import into cell"/>
    <property type="evidence" value="ECO:0007669"/>
    <property type="project" value="TreeGrafter"/>
</dbReference>
<keyword evidence="10" id="KW-1185">Reference proteome</keyword>
<feature type="transmembrane region" description="Helical" evidence="8">
    <location>
        <begin position="208"/>
        <end position="230"/>
    </location>
</feature>
<feature type="transmembrane region" description="Helical" evidence="8">
    <location>
        <begin position="318"/>
        <end position="337"/>
    </location>
</feature>